<dbReference type="RefSeq" id="XP_007371051.1">
    <property type="nucleotide sequence ID" value="XM_007370989.1"/>
</dbReference>
<evidence type="ECO:0000313" key="4">
    <source>
        <dbReference type="Proteomes" id="UP000053319"/>
    </source>
</evidence>
<evidence type="ECO:0000256" key="1">
    <source>
        <dbReference type="SAM" id="Phobius"/>
    </source>
</evidence>
<dbReference type="InterPro" id="IPR045339">
    <property type="entry name" value="DUF6534"/>
</dbReference>
<feature type="transmembrane region" description="Helical" evidence="1">
    <location>
        <begin position="137"/>
        <end position="159"/>
    </location>
</feature>
<protein>
    <recommendedName>
        <fullName evidence="2">DUF6534 domain-containing protein</fullName>
    </recommendedName>
</protein>
<dbReference type="EMBL" id="JH719479">
    <property type="protein sequence ID" value="EJF56216.1"/>
    <property type="molecule type" value="Genomic_DNA"/>
</dbReference>
<dbReference type="PANTHER" id="PTHR40465:SF1">
    <property type="entry name" value="DUF6534 DOMAIN-CONTAINING PROTEIN"/>
    <property type="match status" value="1"/>
</dbReference>
<keyword evidence="1" id="KW-0812">Transmembrane</keyword>
<feature type="transmembrane region" description="Helical" evidence="1">
    <location>
        <begin position="26"/>
        <end position="48"/>
    </location>
</feature>
<dbReference type="AlphaFoldDB" id="R7SJ95"/>
<feature type="domain" description="DUF6534" evidence="2">
    <location>
        <begin position="186"/>
        <end position="257"/>
    </location>
</feature>
<feature type="transmembrane region" description="Helical" evidence="1">
    <location>
        <begin position="69"/>
        <end position="90"/>
    </location>
</feature>
<dbReference type="GeneID" id="18840099"/>
<feature type="transmembrane region" description="Helical" evidence="1">
    <location>
        <begin position="179"/>
        <end position="200"/>
    </location>
</feature>
<organism evidence="3 4">
    <name type="scientific">Dichomitus squalens (strain LYAD-421)</name>
    <name type="common">Western red white-rot fungus</name>
    <dbReference type="NCBI Taxonomy" id="732165"/>
    <lineage>
        <taxon>Eukaryota</taxon>
        <taxon>Fungi</taxon>
        <taxon>Dikarya</taxon>
        <taxon>Basidiomycota</taxon>
        <taxon>Agaricomycotina</taxon>
        <taxon>Agaricomycetes</taxon>
        <taxon>Polyporales</taxon>
        <taxon>Polyporaceae</taxon>
        <taxon>Dichomitus</taxon>
    </lineage>
</organism>
<feature type="transmembrane region" description="Helical" evidence="1">
    <location>
        <begin position="102"/>
        <end position="125"/>
    </location>
</feature>
<keyword evidence="1" id="KW-1133">Transmembrane helix</keyword>
<dbReference type="Pfam" id="PF20152">
    <property type="entry name" value="DUF6534"/>
    <property type="match status" value="1"/>
</dbReference>
<name>R7SJ95_DICSQ</name>
<gene>
    <name evidence="3" type="ORF">DICSQDRAFT_175115</name>
</gene>
<dbReference type="PANTHER" id="PTHR40465">
    <property type="entry name" value="CHROMOSOME 1, WHOLE GENOME SHOTGUN SEQUENCE"/>
    <property type="match status" value="1"/>
</dbReference>
<keyword evidence="1" id="KW-0472">Membrane</keyword>
<evidence type="ECO:0000313" key="3">
    <source>
        <dbReference type="EMBL" id="EJF56216.1"/>
    </source>
</evidence>
<dbReference type="OrthoDB" id="2535105at2759"/>
<accession>R7SJ95</accession>
<evidence type="ECO:0000259" key="2">
    <source>
        <dbReference type="Pfam" id="PF20152"/>
    </source>
</evidence>
<sequence length="310" mass="33471">MNHTSTVEASAEASLILSKINRGGTIGVVNIGVAMSAMVYGVTCIQTFQYYRSAKSKEDSLFIKALVPSLWFLDSVHQALVMHVSYFYLITNYANPAALLQAVWSIPSTIIVTGVIAFLADGFFLLRIWRLKRNMVITANCILATVAHLATNLQHLSVIPSLEFRSLVEAEAQLKATGTASLAVGAAANMVISGAMVWILSQEKATTRRGPLTCIFEIAALVSYLAAQSLLYNLFFEIILGKLYVNAVLTALNSRAYVGKKWDGGVDISSISLPTFQLNGTSFSNNRTTDSAAITIDETNKEGDKASATV</sequence>
<dbReference type="OMA" id="HLTMNLV"/>
<dbReference type="HOGENOM" id="CLU_046025_5_3_1"/>
<reference evidence="3 4" key="1">
    <citation type="journal article" date="2012" name="Science">
        <title>The Paleozoic origin of enzymatic lignin decomposition reconstructed from 31 fungal genomes.</title>
        <authorList>
            <person name="Floudas D."/>
            <person name="Binder M."/>
            <person name="Riley R."/>
            <person name="Barry K."/>
            <person name="Blanchette R.A."/>
            <person name="Henrissat B."/>
            <person name="Martinez A.T."/>
            <person name="Otillar R."/>
            <person name="Spatafora J.W."/>
            <person name="Yadav J.S."/>
            <person name="Aerts A."/>
            <person name="Benoit I."/>
            <person name="Boyd A."/>
            <person name="Carlson A."/>
            <person name="Copeland A."/>
            <person name="Coutinho P.M."/>
            <person name="de Vries R.P."/>
            <person name="Ferreira P."/>
            <person name="Findley K."/>
            <person name="Foster B."/>
            <person name="Gaskell J."/>
            <person name="Glotzer D."/>
            <person name="Gorecki P."/>
            <person name="Heitman J."/>
            <person name="Hesse C."/>
            <person name="Hori C."/>
            <person name="Igarashi K."/>
            <person name="Jurgens J.A."/>
            <person name="Kallen N."/>
            <person name="Kersten P."/>
            <person name="Kohler A."/>
            <person name="Kuees U."/>
            <person name="Kumar T.K.A."/>
            <person name="Kuo A."/>
            <person name="LaButti K."/>
            <person name="Larrondo L.F."/>
            <person name="Lindquist E."/>
            <person name="Ling A."/>
            <person name="Lombard V."/>
            <person name="Lucas S."/>
            <person name="Lundell T."/>
            <person name="Martin R."/>
            <person name="McLaughlin D.J."/>
            <person name="Morgenstern I."/>
            <person name="Morin E."/>
            <person name="Murat C."/>
            <person name="Nagy L.G."/>
            <person name="Nolan M."/>
            <person name="Ohm R.A."/>
            <person name="Patyshakuliyeva A."/>
            <person name="Rokas A."/>
            <person name="Ruiz-Duenas F.J."/>
            <person name="Sabat G."/>
            <person name="Salamov A."/>
            <person name="Samejima M."/>
            <person name="Schmutz J."/>
            <person name="Slot J.C."/>
            <person name="St John F."/>
            <person name="Stenlid J."/>
            <person name="Sun H."/>
            <person name="Sun S."/>
            <person name="Syed K."/>
            <person name="Tsang A."/>
            <person name="Wiebenga A."/>
            <person name="Young D."/>
            <person name="Pisabarro A."/>
            <person name="Eastwood D.C."/>
            <person name="Martin F."/>
            <person name="Cullen D."/>
            <person name="Grigoriev I.V."/>
            <person name="Hibbett D.S."/>
        </authorList>
    </citation>
    <scope>NUCLEOTIDE SEQUENCE [LARGE SCALE GENOMIC DNA]</scope>
    <source>
        <strain evidence="3 4">LYAD-421 SS1</strain>
    </source>
</reference>
<proteinExistence type="predicted"/>
<dbReference type="Proteomes" id="UP000053319">
    <property type="component" value="Unassembled WGS sequence"/>
</dbReference>
<feature type="transmembrane region" description="Helical" evidence="1">
    <location>
        <begin position="212"/>
        <end position="228"/>
    </location>
</feature>
<dbReference type="KEGG" id="dsq:DICSQDRAFT_175115"/>